<keyword evidence="3" id="KW-1185">Reference proteome</keyword>
<proteinExistence type="predicted"/>
<organism evidence="2 3">
    <name type="scientific">Ascobolus immersus RN42</name>
    <dbReference type="NCBI Taxonomy" id="1160509"/>
    <lineage>
        <taxon>Eukaryota</taxon>
        <taxon>Fungi</taxon>
        <taxon>Dikarya</taxon>
        <taxon>Ascomycota</taxon>
        <taxon>Pezizomycotina</taxon>
        <taxon>Pezizomycetes</taxon>
        <taxon>Pezizales</taxon>
        <taxon>Ascobolaceae</taxon>
        <taxon>Ascobolus</taxon>
    </lineage>
</organism>
<evidence type="ECO:0000313" key="2">
    <source>
        <dbReference type="EMBL" id="RPA86066.1"/>
    </source>
</evidence>
<evidence type="ECO:0000256" key="1">
    <source>
        <dbReference type="SAM" id="MobiDB-lite"/>
    </source>
</evidence>
<reference evidence="2 3" key="1">
    <citation type="journal article" date="2018" name="Nat. Ecol. Evol.">
        <title>Pezizomycetes genomes reveal the molecular basis of ectomycorrhizal truffle lifestyle.</title>
        <authorList>
            <person name="Murat C."/>
            <person name="Payen T."/>
            <person name="Noel B."/>
            <person name="Kuo A."/>
            <person name="Morin E."/>
            <person name="Chen J."/>
            <person name="Kohler A."/>
            <person name="Krizsan K."/>
            <person name="Balestrini R."/>
            <person name="Da Silva C."/>
            <person name="Montanini B."/>
            <person name="Hainaut M."/>
            <person name="Levati E."/>
            <person name="Barry K.W."/>
            <person name="Belfiori B."/>
            <person name="Cichocki N."/>
            <person name="Clum A."/>
            <person name="Dockter R.B."/>
            <person name="Fauchery L."/>
            <person name="Guy J."/>
            <person name="Iotti M."/>
            <person name="Le Tacon F."/>
            <person name="Lindquist E.A."/>
            <person name="Lipzen A."/>
            <person name="Malagnac F."/>
            <person name="Mello A."/>
            <person name="Molinier V."/>
            <person name="Miyauchi S."/>
            <person name="Poulain J."/>
            <person name="Riccioni C."/>
            <person name="Rubini A."/>
            <person name="Sitrit Y."/>
            <person name="Splivallo R."/>
            <person name="Traeger S."/>
            <person name="Wang M."/>
            <person name="Zifcakova L."/>
            <person name="Wipf D."/>
            <person name="Zambonelli A."/>
            <person name="Paolocci F."/>
            <person name="Nowrousian M."/>
            <person name="Ottonello S."/>
            <person name="Baldrian P."/>
            <person name="Spatafora J.W."/>
            <person name="Henrissat B."/>
            <person name="Nagy L.G."/>
            <person name="Aury J.M."/>
            <person name="Wincker P."/>
            <person name="Grigoriev I.V."/>
            <person name="Bonfante P."/>
            <person name="Martin F.M."/>
        </authorList>
    </citation>
    <scope>NUCLEOTIDE SEQUENCE [LARGE SCALE GENOMIC DNA]</scope>
    <source>
        <strain evidence="2 3">RN42</strain>
    </source>
</reference>
<dbReference type="Proteomes" id="UP000275078">
    <property type="component" value="Unassembled WGS sequence"/>
</dbReference>
<sequence length="370" mass="41594">MARLEAIFGWFTIDIASEHDLAVSEREERRQMGLLWIAGKWGSMGRSVLTQPLTHWNTSLSHQCSHHAKGTLFQSTKEDTTKLSTETDSAGSPRKTPLTYEPSCLHNIGNGRKPPLRCSSLQRSWSVWTWTGSPETRLLIRNYCLYLSAESDYHSTGDVNGVPRESSRLHVDRLRLGLVKIEKRDLLFFSRCRACNEGYRPVCSATYSPNTLLSPQPPFSQPAFDSRGGLLFTPPQHHQHHSKGTLLAFLAKADTEMVGREKTDMLEVNMFPEHVTLATTGFLSTAFCTELRLPRLFVKSILIIQRGRCFGGRRTRIGTKTRIISGMPGRITSMMTARVPSNPGYLATHWCNRGPDDADSLFDLDLLADE</sequence>
<feature type="region of interest" description="Disordered" evidence="1">
    <location>
        <begin position="75"/>
        <end position="96"/>
    </location>
</feature>
<name>A0A3N4IK80_ASCIM</name>
<evidence type="ECO:0000313" key="3">
    <source>
        <dbReference type="Proteomes" id="UP000275078"/>
    </source>
</evidence>
<protein>
    <submittedName>
        <fullName evidence="2">Uncharacterized protein</fullName>
    </submittedName>
</protein>
<dbReference type="EMBL" id="ML119651">
    <property type="protein sequence ID" value="RPA86066.1"/>
    <property type="molecule type" value="Genomic_DNA"/>
</dbReference>
<accession>A0A3N4IK80</accession>
<dbReference type="AlphaFoldDB" id="A0A3N4IK80"/>
<gene>
    <name evidence="2" type="ORF">BJ508DRAFT_373216</name>
</gene>